<keyword evidence="4" id="KW-1015">Disulfide bond</keyword>
<evidence type="ECO:0000259" key="6">
    <source>
        <dbReference type="PROSITE" id="PS51352"/>
    </source>
</evidence>
<evidence type="ECO:0000313" key="8">
    <source>
        <dbReference type="Proteomes" id="UP000547209"/>
    </source>
</evidence>
<feature type="transmembrane region" description="Helical" evidence="5">
    <location>
        <begin position="25"/>
        <end position="44"/>
    </location>
</feature>
<keyword evidence="3" id="KW-0479">Metal-binding</keyword>
<keyword evidence="2 3" id="KW-0186">Copper</keyword>
<reference evidence="7 8" key="1">
    <citation type="submission" date="2020-08" db="EMBL/GenBank/DDBJ databases">
        <title>Cohnella phylogeny.</title>
        <authorList>
            <person name="Dunlap C."/>
        </authorList>
    </citation>
    <scope>NUCLEOTIDE SEQUENCE [LARGE SCALE GENOMIC DNA]</scope>
    <source>
        <strain evidence="7 8">DSM 28246</strain>
    </source>
</reference>
<keyword evidence="5" id="KW-0812">Transmembrane</keyword>
<feature type="disulfide bond" description="Redox-active" evidence="4">
    <location>
        <begin position="90"/>
        <end position="94"/>
    </location>
</feature>
<sequence>MEQENQTSAPDAGAKPASKPFARRYGFPIAVLVLCVILGGYLLWSQKSGSKLPDLGAAPDFTYQDIDGKTVKMSDLNGKVRLVYFFYTNCPDVCPPTTFMLSQVQEKLKADGQFGSDVEIVSVTIDPQRDTPEVLRKFGDKFKADYAGWRFLRGDEAATADLAKKYGLLAVKGEDGFFSHANLIVLVDKKGRMRDQIIPESSGIPDTADADDVYASVKSLL</sequence>
<gene>
    <name evidence="7" type="ORF">H7C19_09425</name>
</gene>
<dbReference type="RefSeq" id="WP_185142394.1">
    <property type="nucleotide sequence ID" value="NZ_JACJVP010000012.1"/>
</dbReference>
<dbReference type="InterPro" id="IPR003782">
    <property type="entry name" value="SCO1/SenC"/>
</dbReference>
<evidence type="ECO:0000256" key="2">
    <source>
        <dbReference type="ARBA" id="ARBA00023008"/>
    </source>
</evidence>
<evidence type="ECO:0000256" key="4">
    <source>
        <dbReference type="PIRSR" id="PIRSR603782-2"/>
    </source>
</evidence>
<comment type="similarity">
    <text evidence="1">Belongs to the SCO1/2 family.</text>
</comment>
<evidence type="ECO:0000256" key="3">
    <source>
        <dbReference type="PIRSR" id="PIRSR603782-1"/>
    </source>
</evidence>
<protein>
    <submittedName>
        <fullName evidence="7">SCO family protein</fullName>
    </submittedName>
</protein>
<feature type="binding site" evidence="3">
    <location>
        <position position="180"/>
    </location>
    <ligand>
        <name>Cu cation</name>
        <dbReference type="ChEBI" id="CHEBI:23378"/>
    </ligand>
</feature>
<accession>A0A7X0RNT5</accession>
<dbReference type="SUPFAM" id="SSF52833">
    <property type="entry name" value="Thioredoxin-like"/>
    <property type="match status" value="1"/>
</dbReference>
<organism evidence="7 8">
    <name type="scientific">Cohnella nanjingensis</name>
    <dbReference type="NCBI Taxonomy" id="1387779"/>
    <lineage>
        <taxon>Bacteria</taxon>
        <taxon>Bacillati</taxon>
        <taxon>Bacillota</taxon>
        <taxon>Bacilli</taxon>
        <taxon>Bacillales</taxon>
        <taxon>Paenibacillaceae</taxon>
        <taxon>Cohnella</taxon>
    </lineage>
</organism>
<dbReference type="PROSITE" id="PS51352">
    <property type="entry name" value="THIOREDOXIN_2"/>
    <property type="match status" value="1"/>
</dbReference>
<dbReference type="PANTHER" id="PTHR12151">
    <property type="entry name" value="ELECTRON TRANSPORT PROTIN SCO1/SENC FAMILY MEMBER"/>
    <property type="match status" value="1"/>
</dbReference>
<dbReference type="PANTHER" id="PTHR12151:SF25">
    <property type="entry name" value="LINALOOL DEHYDRATASE_ISOMERASE DOMAIN-CONTAINING PROTEIN"/>
    <property type="match status" value="1"/>
</dbReference>
<dbReference type="InterPro" id="IPR013766">
    <property type="entry name" value="Thioredoxin_domain"/>
</dbReference>
<feature type="binding site" evidence="3">
    <location>
        <position position="90"/>
    </location>
    <ligand>
        <name>Cu cation</name>
        <dbReference type="ChEBI" id="CHEBI:23378"/>
    </ligand>
</feature>
<dbReference type="GO" id="GO:0046872">
    <property type="term" value="F:metal ion binding"/>
    <property type="evidence" value="ECO:0007669"/>
    <property type="project" value="UniProtKB-KW"/>
</dbReference>
<dbReference type="Gene3D" id="3.40.30.10">
    <property type="entry name" value="Glutaredoxin"/>
    <property type="match status" value="1"/>
</dbReference>
<evidence type="ECO:0000313" key="7">
    <source>
        <dbReference type="EMBL" id="MBB6670907.1"/>
    </source>
</evidence>
<dbReference type="Proteomes" id="UP000547209">
    <property type="component" value="Unassembled WGS sequence"/>
</dbReference>
<comment type="caution">
    <text evidence="7">The sequence shown here is derived from an EMBL/GenBank/DDBJ whole genome shotgun (WGS) entry which is preliminary data.</text>
</comment>
<dbReference type="InterPro" id="IPR036249">
    <property type="entry name" value="Thioredoxin-like_sf"/>
</dbReference>
<evidence type="ECO:0000256" key="1">
    <source>
        <dbReference type="ARBA" id="ARBA00010996"/>
    </source>
</evidence>
<dbReference type="AlphaFoldDB" id="A0A7X0RNT5"/>
<keyword evidence="8" id="KW-1185">Reference proteome</keyword>
<dbReference type="Pfam" id="PF02630">
    <property type="entry name" value="SCO1-SenC"/>
    <property type="match status" value="1"/>
</dbReference>
<dbReference type="EMBL" id="JACJVP010000012">
    <property type="protein sequence ID" value="MBB6670907.1"/>
    <property type="molecule type" value="Genomic_DNA"/>
</dbReference>
<name>A0A7X0RNT5_9BACL</name>
<feature type="domain" description="Thioredoxin" evidence="6">
    <location>
        <begin position="52"/>
        <end position="221"/>
    </location>
</feature>
<evidence type="ECO:0000256" key="5">
    <source>
        <dbReference type="SAM" id="Phobius"/>
    </source>
</evidence>
<proteinExistence type="inferred from homology"/>
<dbReference type="CDD" id="cd02968">
    <property type="entry name" value="SCO"/>
    <property type="match status" value="1"/>
</dbReference>
<keyword evidence="5" id="KW-0472">Membrane</keyword>
<feature type="binding site" evidence="3">
    <location>
        <position position="94"/>
    </location>
    <ligand>
        <name>Cu cation</name>
        <dbReference type="ChEBI" id="CHEBI:23378"/>
    </ligand>
</feature>
<keyword evidence="5" id="KW-1133">Transmembrane helix</keyword>